<keyword evidence="12" id="KW-1185">Reference proteome</keyword>
<keyword evidence="5" id="KW-0274">FAD</keyword>
<keyword evidence="6" id="KW-0560">Oxidoreductase</keyword>
<evidence type="ECO:0000256" key="2">
    <source>
        <dbReference type="ARBA" id="ARBA00022630"/>
    </source>
</evidence>
<evidence type="ECO:0000256" key="7">
    <source>
        <dbReference type="ARBA" id="ARBA00023004"/>
    </source>
</evidence>
<evidence type="ECO:0000256" key="6">
    <source>
        <dbReference type="ARBA" id="ARBA00023002"/>
    </source>
</evidence>
<dbReference type="InterPro" id="IPR017938">
    <property type="entry name" value="Riboflavin_synthase-like_b-brl"/>
</dbReference>
<gene>
    <name evidence="11" type="ORF">ACFOES_01265</name>
</gene>
<dbReference type="CDD" id="cd00322">
    <property type="entry name" value="FNR_like"/>
    <property type="match status" value="1"/>
</dbReference>
<evidence type="ECO:0000256" key="1">
    <source>
        <dbReference type="ARBA" id="ARBA00001974"/>
    </source>
</evidence>
<dbReference type="SUPFAM" id="SSF63380">
    <property type="entry name" value="Riboflavin synthase domain-like"/>
    <property type="match status" value="1"/>
</dbReference>
<keyword evidence="9" id="KW-1133">Transmembrane helix</keyword>
<dbReference type="Gene3D" id="2.40.30.10">
    <property type="entry name" value="Translation factors"/>
    <property type="match status" value="1"/>
</dbReference>
<organism evidence="11 12">
    <name type="scientific">Acidimangrovimonas pyrenivorans</name>
    <dbReference type="NCBI Taxonomy" id="2030798"/>
    <lineage>
        <taxon>Bacteria</taxon>
        <taxon>Pseudomonadati</taxon>
        <taxon>Pseudomonadota</taxon>
        <taxon>Alphaproteobacteria</taxon>
        <taxon>Rhodobacterales</taxon>
        <taxon>Paracoccaceae</taxon>
        <taxon>Acidimangrovimonas</taxon>
    </lineage>
</organism>
<dbReference type="InterPro" id="IPR017927">
    <property type="entry name" value="FAD-bd_FR_type"/>
</dbReference>
<feature type="transmembrane region" description="Helical" evidence="9">
    <location>
        <begin position="144"/>
        <end position="162"/>
    </location>
</feature>
<feature type="domain" description="FAD-binding FR-type" evidence="10">
    <location>
        <begin position="267"/>
        <end position="370"/>
    </location>
</feature>
<evidence type="ECO:0000256" key="4">
    <source>
        <dbReference type="ARBA" id="ARBA00022723"/>
    </source>
</evidence>
<sequence length="505" mass="55498">MKHLVDRVLNHVTMYRLMLYYTGALLVAAFGLGLFGLVPADPTALVFSTVVIVATCWATNRAFAWLLRVPVNAESVHITALILALIMPPVTASDHMGLAGLVLASVAAIASKFLLAVDRKHIFNPVALGAVVSGLALGQPAIWWLGGNSYLLPIVLIGGLMVTRKVQRLDMIGVYVLANLAAVAATTPPEMAGMALQQSLYYSPLFFAGFAMLTEPLTAAHGRVSRLVYGAIVGVLSSPNIQIGGFYLTPEIAFLVGNLYAWAASPKGRFKLTLLRVEEIAAGCYDYVFHSEKALPFRPGQYLDWTLHLEQPDSRGNRRPFTIASAPTENEVRLGVKFYPQPSAFKRKMIEMMPGDVMYGSQIAGTFTLPRDPNQKLAFIAGGIGITPFRSIVQDLVDRGDEREIVLLYGNNRPDEIAYGDLFERARRELGMRAVYAVAEGGVYGPGYHNGFIDEDLILREVPDLRERTFYISGPRGMVVRFEKALRRLGVRRSRIKVDFFPGFA</sequence>
<dbReference type="Pfam" id="PF00175">
    <property type="entry name" value="NAD_binding_1"/>
    <property type="match status" value="1"/>
</dbReference>
<reference evidence="12" key="1">
    <citation type="journal article" date="2019" name="Int. J. Syst. Evol. Microbiol.">
        <title>The Global Catalogue of Microorganisms (GCM) 10K type strain sequencing project: providing services to taxonomists for standard genome sequencing and annotation.</title>
        <authorList>
            <consortium name="The Broad Institute Genomics Platform"/>
            <consortium name="The Broad Institute Genome Sequencing Center for Infectious Disease"/>
            <person name="Wu L."/>
            <person name="Ma J."/>
        </authorList>
    </citation>
    <scope>NUCLEOTIDE SEQUENCE [LARGE SCALE GENOMIC DNA]</scope>
    <source>
        <strain evidence="12">KCTC 62192</strain>
    </source>
</reference>
<dbReference type="InterPro" id="IPR001433">
    <property type="entry name" value="OxRdtase_FAD/NAD-bd"/>
</dbReference>
<dbReference type="PANTHER" id="PTHR47354">
    <property type="entry name" value="NADH OXIDOREDUCTASE HCR"/>
    <property type="match status" value="1"/>
</dbReference>
<proteinExistence type="predicted"/>
<evidence type="ECO:0000313" key="11">
    <source>
        <dbReference type="EMBL" id="MFC2966712.1"/>
    </source>
</evidence>
<accession>A0ABV7ACF9</accession>
<feature type="transmembrane region" description="Helical" evidence="9">
    <location>
        <begin position="20"/>
        <end position="38"/>
    </location>
</feature>
<dbReference type="PRINTS" id="PR00410">
    <property type="entry name" value="PHEHYDRXLASE"/>
</dbReference>
<evidence type="ECO:0000259" key="10">
    <source>
        <dbReference type="PROSITE" id="PS51384"/>
    </source>
</evidence>
<keyword evidence="8" id="KW-0411">Iron-sulfur</keyword>
<feature type="transmembrane region" description="Helical" evidence="9">
    <location>
        <begin position="96"/>
        <end position="115"/>
    </location>
</feature>
<evidence type="ECO:0000256" key="9">
    <source>
        <dbReference type="SAM" id="Phobius"/>
    </source>
</evidence>
<name>A0ABV7ACF9_9RHOB</name>
<dbReference type="InterPro" id="IPR050415">
    <property type="entry name" value="MRET"/>
</dbReference>
<keyword evidence="3" id="KW-0001">2Fe-2S</keyword>
<dbReference type="RefSeq" id="WP_377831177.1">
    <property type="nucleotide sequence ID" value="NZ_JBHRSK010000002.1"/>
</dbReference>
<evidence type="ECO:0000256" key="3">
    <source>
        <dbReference type="ARBA" id="ARBA00022714"/>
    </source>
</evidence>
<dbReference type="InterPro" id="IPR039261">
    <property type="entry name" value="FNR_nucleotide-bd"/>
</dbReference>
<evidence type="ECO:0000256" key="5">
    <source>
        <dbReference type="ARBA" id="ARBA00022827"/>
    </source>
</evidence>
<keyword evidence="4" id="KW-0479">Metal-binding</keyword>
<keyword evidence="2" id="KW-0285">Flavoprotein</keyword>
<feature type="transmembrane region" description="Helical" evidence="9">
    <location>
        <begin position="200"/>
        <end position="220"/>
    </location>
</feature>
<dbReference type="PANTHER" id="PTHR47354:SF6">
    <property type="entry name" value="NADH OXIDOREDUCTASE HCR"/>
    <property type="match status" value="1"/>
</dbReference>
<keyword evidence="7" id="KW-0408">Iron</keyword>
<protein>
    <recommendedName>
        <fullName evidence="10">FAD-binding FR-type domain-containing protein</fullName>
    </recommendedName>
</protein>
<keyword evidence="9" id="KW-0812">Transmembrane</keyword>
<feature type="transmembrane region" description="Helical" evidence="9">
    <location>
        <begin position="71"/>
        <end position="90"/>
    </location>
</feature>
<evidence type="ECO:0000256" key="8">
    <source>
        <dbReference type="ARBA" id="ARBA00023014"/>
    </source>
</evidence>
<feature type="transmembrane region" description="Helical" evidence="9">
    <location>
        <begin position="227"/>
        <end position="248"/>
    </location>
</feature>
<comment type="caution">
    <text evidence="11">The sequence shown here is derived from an EMBL/GenBank/DDBJ whole genome shotgun (WGS) entry which is preliminary data.</text>
</comment>
<dbReference type="SUPFAM" id="SSF52343">
    <property type="entry name" value="Ferredoxin reductase-like, C-terminal NADP-linked domain"/>
    <property type="match status" value="1"/>
</dbReference>
<dbReference type="Proteomes" id="UP001595443">
    <property type="component" value="Unassembled WGS sequence"/>
</dbReference>
<comment type="cofactor">
    <cofactor evidence="1">
        <name>FAD</name>
        <dbReference type="ChEBI" id="CHEBI:57692"/>
    </cofactor>
</comment>
<feature type="transmembrane region" description="Helical" evidence="9">
    <location>
        <begin position="122"/>
        <end position="138"/>
    </location>
</feature>
<feature type="transmembrane region" description="Helical" evidence="9">
    <location>
        <begin position="169"/>
        <end position="188"/>
    </location>
</feature>
<feature type="transmembrane region" description="Helical" evidence="9">
    <location>
        <begin position="44"/>
        <end position="64"/>
    </location>
</feature>
<keyword evidence="9" id="KW-0472">Membrane</keyword>
<dbReference type="PROSITE" id="PS51384">
    <property type="entry name" value="FAD_FR"/>
    <property type="match status" value="1"/>
</dbReference>
<dbReference type="Gene3D" id="3.40.50.80">
    <property type="entry name" value="Nucleotide-binding domain of ferredoxin-NADP reductase (FNR) module"/>
    <property type="match status" value="1"/>
</dbReference>
<evidence type="ECO:0000313" key="12">
    <source>
        <dbReference type="Proteomes" id="UP001595443"/>
    </source>
</evidence>
<dbReference type="EMBL" id="JBHRSK010000002">
    <property type="protein sequence ID" value="MFC2966712.1"/>
    <property type="molecule type" value="Genomic_DNA"/>
</dbReference>